<dbReference type="HOGENOM" id="CLU_2396030_0_0_9"/>
<dbReference type="STRING" id="1231336.L248_1563"/>
<accession>U4TH45</accession>
<keyword evidence="1" id="KW-0472">Membrane</keyword>
<keyword evidence="1" id="KW-0812">Transmembrane</keyword>
<dbReference type="EMBL" id="KI271604">
    <property type="protein sequence ID" value="ERL64121.1"/>
    <property type="molecule type" value="Genomic_DNA"/>
</dbReference>
<evidence type="ECO:0000313" key="2">
    <source>
        <dbReference type="EMBL" id="ERL64121.1"/>
    </source>
</evidence>
<name>U4TH45_9LACO</name>
<keyword evidence="3" id="KW-1185">Reference proteome</keyword>
<gene>
    <name evidence="2" type="ORF">L248_1563</name>
</gene>
<sequence length="93" mass="10494">MNHWGRRVLRILLSWLIIAGVMMGGAFVIDRYFSAIVTPDAANWLLLALGLAAFGIDYCLFYRNAAGLFWGPEPPLNPRLRQYQAARKRGGEQ</sequence>
<evidence type="ECO:0000313" key="3">
    <source>
        <dbReference type="Proteomes" id="UP000030647"/>
    </source>
</evidence>
<feature type="transmembrane region" description="Helical" evidence="1">
    <location>
        <begin position="12"/>
        <end position="29"/>
    </location>
</feature>
<evidence type="ECO:0000256" key="1">
    <source>
        <dbReference type="SAM" id="Phobius"/>
    </source>
</evidence>
<dbReference type="Proteomes" id="UP000030647">
    <property type="component" value="Unassembled WGS sequence"/>
</dbReference>
<dbReference type="AlphaFoldDB" id="U4TH45"/>
<reference evidence="3" key="1">
    <citation type="journal article" date="2013" name="Genome Announc.">
        <title>Whole-Genome Sequencing of Lactobacillus shenzhenensis Strain LY-73T.</title>
        <authorList>
            <person name="Lin Z."/>
            <person name="Liu Z."/>
            <person name="Yang R."/>
            <person name="Zou Y."/>
            <person name="Wan D."/>
            <person name="Chen J."/>
            <person name="Guo M."/>
            <person name="Zhao J."/>
            <person name="Fang C."/>
            <person name="Yang R."/>
            <person name="Liu F."/>
        </authorList>
    </citation>
    <scope>NUCLEOTIDE SEQUENCE [LARGE SCALE GENOMIC DNA]</scope>
    <source>
        <strain evidence="3">LY-73</strain>
    </source>
</reference>
<organism evidence="2 3">
    <name type="scientific">Schleiferilactobacillus shenzhenensis LY-73</name>
    <dbReference type="NCBI Taxonomy" id="1231336"/>
    <lineage>
        <taxon>Bacteria</taxon>
        <taxon>Bacillati</taxon>
        <taxon>Bacillota</taxon>
        <taxon>Bacilli</taxon>
        <taxon>Lactobacillales</taxon>
        <taxon>Lactobacillaceae</taxon>
        <taxon>Schleiferilactobacillus</taxon>
    </lineage>
</organism>
<protein>
    <submittedName>
        <fullName evidence="2">Uncharacterized protein</fullName>
    </submittedName>
</protein>
<dbReference type="RefSeq" id="WP_022530570.1">
    <property type="nucleotide sequence ID" value="NZ_KI271604.1"/>
</dbReference>
<keyword evidence="1" id="KW-1133">Transmembrane helix</keyword>
<proteinExistence type="predicted"/>
<feature type="transmembrane region" description="Helical" evidence="1">
    <location>
        <begin position="41"/>
        <end position="61"/>
    </location>
</feature>